<organism evidence="1 2">
    <name type="scientific">Zunongwangia atlantica 22II14-10F7</name>
    <dbReference type="NCBI Taxonomy" id="1185767"/>
    <lineage>
        <taxon>Bacteria</taxon>
        <taxon>Pseudomonadati</taxon>
        <taxon>Bacteroidota</taxon>
        <taxon>Flavobacteriia</taxon>
        <taxon>Flavobacteriales</taxon>
        <taxon>Flavobacteriaceae</taxon>
        <taxon>Zunongwangia</taxon>
    </lineage>
</organism>
<dbReference type="EMBL" id="ARYN01000009">
    <property type="protein sequence ID" value="ORL45368.1"/>
    <property type="molecule type" value="Genomic_DNA"/>
</dbReference>
<accession>A0A1Y1T2W3</accession>
<protein>
    <submittedName>
        <fullName evidence="1">Uncharacterized protein</fullName>
    </submittedName>
</protein>
<dbReference type="STRING" id="1185767.IIF7_11118"/>
<dbReference type="Gene3D" id="2.60.40.1930">
    <property type="match status" value="1"/>
</dbReference>
<comment type="caution">
    <text evidence="1">The sequence shown here is derived from an EMBL/GenBank/DDBJ whole genome shotgun (WGS) entry which is preliminary data.</text>
</comment>
<dbReference type="AlphaFoldDB" id="A0A1Y1T2W3"/>
<evidence type="ECO:0000313" key="2">
    <source>
        <dbReference type="Proteomes" id="UP000192746"/>
    </source>
</evidence>
<dbReference type="Proteomes" id="UP000192746">
    <property type="component" value="Unassembled WGS sequence"/>
</dbReference>
<name>A0A1Y1T2W3_9FLAO</name>
<proteinExistence type="predicted"/>
<sequence>MGFAQDDRILSKAAYAEKIYLQFDRENYAAGSTMWFKALVANAVDHKPSERSGVLHVDLIGPEKQIINQKLVKIVDGSGNNHFEIPKKMPPGLYKIRAYTRWNRNFSNDFIFSKYFRIFPYQPKDDVGIQNINIVDREGEIFLEAMFNPKQLDSLQKRKILVGLDFNTAKKDSVEIKENDGFYKLSYKLEEKPDYVGIHMLTENGFTARKTVGLDESKVDLQILPESGNLLAGTINFLGIKALDFKGDGIYAEGIILNKDRDTITKFKTNKFGMGVAVLEPKNSEKYVAKLTNINLNTSEYPLPEVLEKGSIVSARRTGDRISLIASTTNKTDSVIIRSSFRGIKLFDIKGAVKDGQFNTSLPSKGFPQGIICFTLIDEFEKPVAERLYFNDTGSEPLSIEVNTNKNEYNSREKTNLNIQVKDSMGNAIDAEISVLAISQDPLGKEQKRRNSIIPYFYLTSELRGEVEHPGLYFNRDDIYRLRDIDALLLTQGWRKYKYDTTGVSIDYQQEPVLAIDGKVNGAIFNQPKEGVELSFMALGDQPVIQTFETDNLGRFIFNIDFLNEETREIVIQSKKGGNKRNFEININDPEILPVDFENRLKIEKPDSIFSEIVNYEQRQQQRQFSYELAEGINQLDEVILEAYQMTEERQKTAELAGKPDVVINGKDIQDKEKDWSFGLYSVLMFNFPDDIRIQRDIEEPGGALQAKVMGGGGTTILMMDGMVVNNLNYPLIPNIPPSEVKSVEIIRFAKHFNRLYQQAYPFVSPMEIPPTGDVISIYTHGKKGIFGAQKPKGILRTTIKGYSPEKEFYQPNYENKERFESEEPDLRSVVYWEPQLKLENGEPAQVSYFNPDNAKEIMLVIEVITPNGQIGYREISYPVKQRDTSDISN</sequence>
<reference evidence="1 2" key="1">
    <citation type="submission" date="2013-04" db="EMBL/GenBank/DDBJ databases">
        <title>Zunongwangia sp. 22II14-10F7 Genome Sequencing.</title>
        <authorList>
            <person name="Lai Q."/>
            <person name="Shao Z."/>
        </authorList>
    </citation>
    <scope>NUCLEOTIDE SEQUENCE [LARGE SCALE GENOMIC DNA]</scope>
    <source>
        <strain evidence="1 2">22II14-10F7</strain>
    </source>
</reference>
<evidence type="ECO:0000313" key="1">
    <source>
        <dbReference type="EMBL" id="ORL45368.1"/>
    </source>
</evidence>
<keyword evidence="2" id="KW-1185">Reference proteome</keyword>
<gene>
    <name evidence="1" type="ORF">IIF7_11118</name>
</gene>